<proteinExistence type="predicted"/>
<name>A0A1G9HDI1_9GAMM</name>
<gene>
    <name evidence="1" type="ORF">SAMN05192555_102434</name>
</gene>
<organism evidence="1 2">
    <name type="scientific">Franzmannia pantelleriensis</name>
    <dbReference type="NCBI Taxonomy" id="48727"/>
    <lineage>
        <taxon>Bacteria</taxon>
        <taxon>Pseudomonadati</taxon>
        <taxon>Pseudomonadota</taxon>
        <taxon>Gammaproteobacteria</taxon>
        <taxon>Oceanospirillales</taxon>
        <taxon>Halomonadaceae</taxon>
        <taxon>Franzmannia</taxon>
    </lineage>
</organism>
<keyword evidence="2" id="KW-1185">Reference proteome</keyword>
<dbReference type="AlphaFoldDB" id="A0A1G9HDI1"/>
<accession>A0A1G9HDI1</accession>
<evidence type="ECO:0000313" key="2">
    <source>
        <dbReference type="Proteomes" id="UP000199107"/>
    </source>
</evidence>
<sequence length="55" mass="6000">MSAGDKAERGSFAMEGKSSAQGWVHSALAQACSRQSPRLRKTLMVYLEKTNASRL</sequence>
<dbReference type="Proteomes" id="UP000199107">
    <property type="component" value="Unassembled WGS sequence"/>
</dbReference>
<evidence type="ECO:0000313" key="1">
    <source>
        <dbReference type="EMBL" id="SDL10959.1"/>
    </source>
</evidence>
<reference evidence="2" key="1">
    <citation type="submission" date="2016-10" db="EMBL/GenBank/DDBJ databases">
        <authorList>
            <person name="Varghese N."/>
            <person name="Submissions S."/>
        </authorList>
    </citation>
    <scope>NUCLEOTIDE SEQUENCE [LARGE SCALE GENOMIC DNA]</scope>
    <source>
        <strain evidence="2">AAP</strain>
    </source>
</reference>
<dbReference type="PROSITE" id="PS51257">
    <property type="entry name" value="PROKAR_LIPOPROTEIN"/>
    <property type="match status" value="1"/>
</dbReference>
<dbReference type="EMBL" id="FNGH01000002">
    <property type="protein sequence ID" value="SDL10959.1"/>
    <property type="molecule type" value="Genomic_DNA"/>
</dbReference>
<protein>
    <submittedName>
        <fullName evidence="1">Uncharacterized protein</fullName>
    </submittedName>
</protein>